<accession>A0ABT5R6Z7</accession>
<dbReference type="InterPro" id="IPR029044">
    <property type="entry name" value="Nucleotide-diphossugar_trans"/>
</dbReference>
<dbReference type="PANTHER" id="PTHR21485">
    <property type="entry name" value="HAD SUPERFAMILY MEMBERS CMAS AND KDSC"/>
    <property type="match status" value="1"/>
</dbReference>
<sequence>MNIAIITARGGSKGLPRKNVLPLAGKPLIAWTIEAAKTSPNVDDVFVTTDDEEIASVSREYGANVIPRPTELAQDTTSSEPVIKHAIQWLSSKDITPKLTILLQPTSPLRSNKHIKESIDFCCEKNASAVISVFEPTHSPVKAYVEKENGSIEGLYDKDAPYSRRQDLPRAFQPNGAIYVFDTKQFMATGQIPREDVYPYVMSEDESSDIDTQEDLIKAERIIKERYE</sequence>
<keyword evidence="2" id="KW-1185">Reference proteome</keyword>
<protein>
    <submittedName>
        <fullName evidence="1">Acylneuraminate cytidylyltransferase family protein</fullName>
    </submittedName>
</protein>
<comment type="caution">
    <text evidence="1">The sequence shown here is derived from an EMBL/GenBank/DDBJ whole genome shotgun (WGS) entry which is preliminary data.</text>
</comment>
<dbReference type="GO" id="GO:0016779">
    <property type="term" value="F:nucleotidyltransferase activity"/>
    <property type="evidence" value="ECO:0007669"/>
    <property type="project" value="UniProtKB-KW"/>
</dbReference>
<dbReference type="CDD" id="cd02513">
    <property type="entry name" value="CMP-NeuAc_Synthase"/>
    <property type="match status" value="1"/>
</dbReference>
<dbReference type="InterPro" id="IPR050793">
    <property type="entry name" value="CMP-NeuNAc_synthase"/>
</dbReference>
<evidence type="ECO:0000313" key="1">
    <source>
        <dbReference type="EMBL" id="MDD1796041.1"/>
    </source>
</evidence>
<keyword evidence="1" id="KW-0548">Nucleotidyltransferase</keyword>
<keyword evidence="1" id="KW-0808">Transferase</keyword>
<dbReference type="InterPro" id="IPR003329">
    <property type="entry name" value="Cytidylyl_trans"/>
</dbReference>
<dbReference type="Proteomes" id="UP001149400">
    <property type="component" value="Unassembled WGS sequence"/>
</dbReference>
<dbReference type="Pfam" id="PF02348">
    <property type="entry name" value="CTP_transf_3"/>
    <property type="match status" value="1"/>
</dbReference>
<evidence type="ECO:0000313" key="2">
    <source>
        <dbReference type="Proteomes" id="UP001149400"/>
    </source>
</evidence>
<dbReference type="EMBL" id="JAJUBC010000040">
    <property type="protein sequence ID" value="MDD1796041.1"/>
    <property type="molecule type" value="Genomic_DNA"/>
</dbReference>
<dbReference type="SUPFAM" id="SSF53448">
    <property type="entry name" value="Nucleotide-diphospho-sugar transferases"/>
    <property type="match status" value="1"/>
</dbReference>
<name>A0ABT5R6Z7_9GAMM</name>
<reference evidence="1" key="1">
    <citation type="submission" date="2021-12" db="EMBL/GenBank/DDBJ databases">
        <title>Enterovibrio ZSDZ35 sp. nov. and Enterovibrio ZSDZ42 sp. nov., isolated from coastal seawater in Qingdao.</title>
        <authorList>
            <person name="Zhang P."/>
        </authorList>
    </citation>
    <scope>NUCLEOTIDE SEQUENCE</scope>
    <source>
        <strain evidence="1">ZSDZ42</strain>
    </source>
</reference>
<dbReference type="Gene3D" id="3.90.550.10">
    <property type="entry name" value="Spore Coat Polysaccharide Biosynthesis Protein SpsA, Chain A"/>
    <property type="match status" value="1"/>
</dbReference>
<proteinExistence type="predicted"/>
<gene>
    <name evidence="1" type="ORF">LRP50_23250</name>
</gene>
<dbReference type="PANTHER" id="PTHR21485:SF6">
    <property type="entry name" value="N-ACYLNEURAMINATE CYTIDYLYLTRANSFERASE-RELATED"/>
    <property type="match status" value="1"/>
</dbReference>
<organism evidence="1 2">
    <name type="scientific">Enterovibrio gelatinilyticus</name>
    <dbReference type="NCBI Taxonomy" id="2899819"/>
    <lineage>
        <taxon>Bacteria</taxon>
        <taxon>Pseudomonadati</taxon>
        <taxon>Pseudomonadota</taxon>
        <taxon>Gammaproteobacteria</taxon>
        <taxon>Vibrionales</taxon>
        <taxon>Vibrionaceae</taxon>
        <taxon>Enterovibrio</taxon>
    </lineage>
</organism>
<dbReference type="RefSeq" id="WP_274166803.1">
    <property type="nucleotide sequence ID" value="NZ_JAJUBC010000040.1"/>
</dbReference>